<evidence type="ECO:0000313" key="3">
    <source>
        <dbReference type="Proteomes" id="UP000255036"/>
    </source>
</evidence>
<reference evidence="2 3" key="1">
    <citation type="submission" date="2018-07" db="EMBL/GenBank/DDBJ databases">
        <title>Anaerosacharophilus polymeroproducens gen. nov. sp. nov., an anaerobic bacterium isolated from salt field.</title>
        <authorList>
            <person name="Kim W."/>
            <person name="Yang S.-H."/>
            <person name="Oh J."/>
            <person name="Lee J.-H."/>
            <person name="Kwon K.K."/>
        </authorList>
    </citation>
    <scope>NUCLEOTIDE SEQUENCE [LARGE SCALE GENOMIC DNA]</scope>
    <source>
        <strain evidence="2 3">MCWD5</strain>
    </source>
</reference>
<sequence length="223" mass="25512">MLAILKEEYMNLLKKMKAIAIVLIFVLFSYLIRNLSFKYRGFGIEDNSLYSSFRFLVTAGGFFFVSVLSHDAIHKESDLSTVSIYKMNYSGRRVFLGIYTGTLLFWYSCLTAVNITISMLEGKYYLSNYYHSIVIITYFISFKFLISSCTSKSMISSFVEIILGIIIFLVGKWTVYSSSSIWNNAKCFFPYFYLDKKGAYLLIPLVISAGMVGTSILLYEGKD</sequence>
<proteinExistence type="predicted"/>
<feature type="transmembrane region" description="Helical" evidence="1">
    <location>
        <begin position="129"/>
        <end position="146"/>
    </location>
</feature>
<feature type="transmembrane region" description="Helical" evidence="1">
    <location>
        <begin position="12"/>
        <end position="32"/>
    </location>
</feature>
<keyword evidence="1" id="KW-0472">Membrane</keyword>
<dbReference type="OrthoDB" id="2580477at2"/>
<name>A0A371ASS2_9FIRM</name>
<protein>
    <submittedName>
        <fullName evidence="2">Uncharacterized protein</fullName>
    </submittedName>
</protein>
<feature type="transmembrane region" description="Helical" evidence="1">
    <location>
        <begin position="52"/>
        <end position="73"/>
    </location>
</feature>
<keyword evidence="3" id="KW-1185">Reference proteome</keyword>
<keyword evidence="1" id="KW-0812">Transmembrane</keyword>
<organism evidence="2 3">
    <name type="scientific">Anaerosacchariphilus polymeriproducens</name>
    <dbReference type="NCBI Taxonomy" id="1812858"/>
    <lineage>
        <taxon>Bacteria</taxon>
        <taxon>Bacillati</taxon>
        <taxon>Bacillota</taxon>
        <taxon>Clostridia</taxon>
        <taxon>Lachnospirales</taxon>
        <taxon>Lachnospiraceae</taxon>
        <taxon>Anaerosacchariphilus</taxon>
    </lineage>
</organism>
<evidence type="ECO:0000313" key="2">
    <source>
        <dbReference type="EMBL" id="RDU22611.1"/>
    </source>
</evidence>
<feature type="transmembrane region" description="Helical" evidence="1">
    <location>
        <begin position="94"/>
        <end position="117"/>
    </location>
</feature>
<gene>
    <name evidence="2" type="ORF">DWV06_15160</name>
</gene>
<dbReference type="EMBL" id="QRCT01000049">
    <property type="protein sequence ID" value="RDU22611.1"/>
    <property type="molecule type" value="Genomic_DNA"/>
</dbReference>
<dbReference type="Proteomes" id="UP000255036">
    <property type="component" value="Unassembled WGS sequence"/>
</dbReference>
<keyword evidence="1" id="KW-1133">Transmembrane helix</keyword>
<feature type="transmembrane region" description="Helical" evidence="1">
    <location>
        <begin position="198"/>
        <end position="219"/>
    </location>
</feature>
<comment type="caution">
    <text evidence="2">The sequence shown here is derived from an EMBL/GenBank/DDBJ whole genome shotgun (WGS) entry which is preliminary data.</text>
</comment>
<dbReference type="AlphaFoldDB" id="A0A371ASS2"/>
<dbReference type="RefSeq" id="WP_115483021.1">
    <property type="nucleotide sequence ID" value="NZ_QRCT01000049.1"/>
</dbReference>
<accession>A0A371ASS2</accession>
<evidence type="ECO:0000256" key="1">
    <source>
        <dbReference type="SAM" id="Phobius"/>
    </source>
</evidence>
<feature type="transmembrane region" description="Helical" evidence="1">
    <location>
        <begin position="158"/>
        <end position="178"/>
    </location>
</feature>